<sequence>MSAGTAPEPVLHSTSKWLKENEKAFLPPVCNKMIHNYQLKFQPWFYVGGPNQRKDYHLDEGEEFFYMRKGDMCLKVLYNDKFKDIKIREGEVFLLPGRIPHSPQRFENTVEILFEKWFQCTDLSTQLPPVINEFFQSEEYKTGKPTKDNIESNPPWVPDSARRLESPFSIKDWVANNFNEIFEKGSLDLWDKSYQSDIIAHGYGSGKKCMVSRGGETLFLSIQGSPVKITIGNHVYELKVDDTLLVPSNIEFTFDPAEDSVVVSIQMNPEHRSRVGF</sequence>
<evidence type="ECO:0000256" key="2">
    <source>
        <dbReference type="ARBA" id="ARBA00002752"/>
    </source>
</evidence>
<dbReference type="GO" id="GO:0005737">
    <property type="term" value="C:cytoplasm"/>
    <property type="evidence" value="ECO:0007669"/>
    <property type="project" value="TreeGrafter"/>
</dbReference>
<comment type="cofactor">
    <cofactor evidence="1">
        <name>Fe(2+)</name>
        <dbReference type="ChEBI" id="CHEBI:29033"/>
    </cofactor>
</comment>
<evidence type="ECO:0000256" key="7">
    <source>
        <dbReference type="ARBA" id="ARBA00023004"/>
    </source>
</evidence>
<gene>
    <name evidence="8" type="ORF">LSAA_6398</name>
</gene>
<dbReference type="OrthoDB" id="204928at2759"/>
<dbReference type="CDD" id="cd06123">
    <property type="entry name" value="cupin_HAO"/>
    <property type="match status" value="1"/>
</dbReference>
<keyword evidence="6 8" id="KW-0560">Oxidoreductase</keyword>
<keyword evidence="5" id="KW-0223">Dioxygenase</keyword>
<dbReference type="PANTHER" id="PTHR15497:SF1">
    <property type="entry name" value="3-HYDROXYANTHRANILATE 3,4-DIOXYGENASE"/>
    <property type="match status" value="1"/>
</dbReference>
<dbReference type="EMBL" id="HG994581">
    <property type="protein sequence ID" value="CAF2877934.1"/>
    <property type="molecule type" value="Genomic_DNA"/>
</dbReference>
<evidence type="ECO:0000256" key="6">
    <source>
        <dbReference type="ARBA" id="ARBA00023002"/>
    </source>
</evidence>
<dbReference type="Gene3D" id="2.60.120.10">
    <property type="entry name" value="Jelly Rolls"/>
    <property type="match status" value="2"/>
</dbReference>
<evidence type="ECO:0000256" key="4">
    <source>
        <dbReference type="ARBA" id="ARBA00022723"/>
    </source>
</evidence>
<dbReference type="AlphaFoldDB" id="A0A7R8CP44"/>
<dbReference type="GO" id="GO:0034354">
    <property type="term" value="P:'de novo' NAD+ biosynthetic process from L-tryptophan"/>
    <property type="evidence" value="ECO:0007669"/>
    <property type="project" value="TreeGrafter"/>
</dbReference>
<keyword evidence="7" id="KW-0408">Iron</keyword>
<organism evidence="8 9">
    <name type="scientific">Lepeophtheirus salmonis</name>
    <name type="common">Salmon louse</name>
    <name type="synonym">Caligus salmonis</name>
    <dbReference type="NCBI Taxonomy" id="72036"/>
    <lineage>
        <taxon>Eukaryota</taxon>
        <taxon>Metazoa</taxon>
        <taxon>Ecdysozoa</taxon>
        <taxon>Arthropoda</taxon>
        <taxon>Crustacea</taxon>
        <taxon>Multicrustacea</taxon>
        <taxon>Hexanauplia</taxon>
        <taxon>Copepoda</taxon>
        <taxon>Siphonostomatoida</taxon>
        <taxon>Caligidae</taxon>
        <taxon>Lepeophtheirus</taxon>
    </lineage>
</organism>
<keyword evidence="3" id="KW-0662">Pyridine nucleotide biosynthesis</keyword>
<reference evidence="8" key="1">
    <citation type="submission" date="2021-02" db="EMBL/GenBank/DDBJ databases">
        <authorList>
            <person name="Bekaert M."/>
        </authorList>
    </citation>
    <scope>NUCLEOTIDE SEQUENCE</scope>
    <source>
        <strain evidence="8">IoA-00</strain>
    </source>
</reference>
<evidence type="ECO:0000313" key="9">
    <source>
        <dbReference type="Proteomes" id="UP000675881"/>
    </source>
</evidence>
<keyword evidence="9" id="KW-1185">Reference proteome</keyword>
<dbReference type="InterPro" id="IPR014710">
    <property type="entry name" value="RmlC-like_jellyroll"/>
</dbReference>
<name>A0A7R8CP44_LEPSM</name>
<evidence type="ECO:0000256" key="5">
    <source>
        <dbReference type="ARBA" id="ARBA00022964"/>
    </source>
</evidence>
<dbReference type="SUPFAM" id="SSF51182">
    <property type="entry name" value="RmlC-like cupins"/>
    <property type="match status" value="2"/>
</dbReference>
<dbReference type="GO" id="GO:0005506">
    <property type="term" value="F:iron ion binding"/>
    <property type="evidence" value="ECO:0007669"/>
    <property type="project" value="InterPro"/>
</dbReference>
<dbReference type="Proteomes" id="UP000675881">
    <property type="component" value="Chromosome 2"/>
</dbReference>
<dbReference type="EC" id="1.13.11.6" evidence="8"/>
<evidence type="ECO:0000313" key="8">
    <source>
        <dbReference type="EMBL" id="CAF2877934.1"/>
    </source>
</evidence>
<dbReference type="PANTHER" id="PTHR15497">
    <property type="entry name" value="3-HYDROXYANTHRANILATE 3,4-DIOXYGENASE"/>
    <property type="match status" value="1"/>
</dbReference>
<keyword evidence="4" id="KW-0479">Metal-binding</keyword>
<dbReference type="GO" id="GO:0000334">
    <property type="term" value="F:3-hydroxyanthranilate 3,4-dioxygenase activity"/>
    <property type="evidence" value="ECO:0007669"/>
    <property type="project" value="UniProtKB-EC"/>
</dbReference>
<dbReference type="GO" id="GO:0046874">
    <property type="term" value="P:quinolinate metabolic process"/>
    <property type="evidence" value="ECO:0007669"/>
    <property type="project" value="TreeGrafter"/>
</dbReference>
<dbReference type="InterPro" id="IPR011051">
    <property type="entry name" value="RmlC_Cupin_sf"/>
</dbReference>
<dbReference type="InterPro" id="IPR010329">
    <property type="entry name" value="3hydroanth_dOase"/>
</dbReference>
<comment type="function">
    <text evidence="2">Catalyzes the oxidative ring opening of 3-hydroxyanthranilate to 2-amino-3-carboxymuconate semialdehyde, which spontaneously cyclizes to quinolinate.</text>
</comment>
<evidence type="ECO:0000256" key="3">
    <source>
        <dbReference type="ARBA" id="ARBA00022642"/>
    </source>
</evidence>
<protein>
    <submittedName>
        <fullName evidence="8">HAAO</fullName>
        <ecNumber evidence="8">1.13.11.6</ecNumber>
    </submittedName>
</protein>
<dbReference type="Pfam" id="PF06052">
    <property type="entry name" value="3-HAO"/>
    <property type="match status" value="1"/>
</dbReference>
<proteinExistence type="predicted"/>
<evidence type="ECO:0000256" key="1">
    <source>
        <dbReference type="ARBA" id="ARBA00001954"/>
    </source>
</evidence>
<accession>A0A7R8CP44</accession>